<dbReference type="SMART" id="SM00463">
    <property type="entry name" value="SMR"/>
    <property type="match status" value="1"/>
</dbReference>
<feature type="compositionally biased region" description="Polar residues" evidence="1">
    <location>
        <begin position="369"/>
        <end position="378"/>
    </location>
</feature>
<feature type="domain" description="Smr" evidence="2">
    <location>
        <begin position="544"/>
        <end position="616"/>
    </location>
</feature>
<dbReference type="CDD" id="cd14279">
    <property type="entry name" value="CUE"/>
    <property type="match status" value="1"/>
</dbReference>
<dbReference type="GO" id="GO:0004519">
    <property type="term" value="F:endonuclease activity"/>
    <property type="evidence" value="ECO:0007669"/>
    <property type="project" value="TreeGrafter"/>
</dbReference>
<dbReference type="AlphaFoldDB" id="A0A371D6J9"/>
<evidence type="ECO:0000313" key="4">
    <source>
        <dbReference type="Proteomes" id="UP000256964"/>
    </source>
</evidence>
<dbReference type="Gene3D" id="3.30.1370.110">
    <property type="match status" value="1"/>
</dbReference>
<dbReference type="OrthoDB" id="4080456at2759"/>
<organism evidence="3 4">
    <name type="scientific">Lentinus brumalis</name>
    <dbReference type="NCBI Taxonomy" id="2498619"/>
    <lineage>
        <taxon>Eukaryota</taxon>
        <taxon>Fungi</taxon>
        <taxon>Dikarya</taxon>
        <taxon>Basidiomycota</taxon>
        <taxon>Agaricomycotina</taxon>
        <taxon>Agaricomycetes</taxon>
        <taxon>Polyporales</taxon>
        <taxon>Polyporaceae</taxon>
        <taxon>Lentinus</taxon>
    </lineage>
</organism>
<evidence type="ECO:0000256" key="1">
    <source>
        <dbReference type="SAM" id="MobiDB-lite"/>
    </source>
</evidence>
<protein>
    <recommendedName>
        <fullName evidence="2">Smr domain-containing protein</fullName>
    </recommendedName>
</protein>
<dbReference type="SUPFAM" id="SSF160443">
    <property type="entry name" value="SMR domain-like"/>
    <property type="match status" value="1"/>
</dbReference>
<dbReference type="Pfam" id="PF01713">
    <property type="entry name" value="Smr"/>
    <property type="match status" value="1"/>
</dbReference>
<keyword evidence="4" id="KW-1185">Reference proteome</keyword>
<reference evidence="3 4" key="1">
    <citation type="journal article" date="2018" name="Biotechnol. Biofuels">
        <title>Integrative visual omics of the white-rot fungus Polyporus brumalis exposes the biotechnological potential of its oxidative enzymes for delignifying raw plant biomass.</title>
        <authorList>
            <person name="Miyauchi S."/>
            <person name="Rancon A."/>
            <person name="Drula E."/>
            <person name="Hage H."/>
            <person name="Chaduli D."/>
            <person name="Favel A."/>
            <person name="Grisel S."/>
            <person name="Henrissat B."/>
            <person name="Herpoel-Gimbert I."/>
            <person name="Ruiz-Duenas F.J."/>
            <person name="Chevret D."/>
            <person name="Hainaut M."/>
            <person name="Lin J."/>
            <person name="Wang M."/>
            <person name="Pangilinan J."/>
            <person name="Lipzen A."/>
            <person name="Lesage-Meessen L."/>
            <person name="Navarro D."/>
            <person name="Riley R."/>
            <person name="Grigoriev I.V."/>
            <person name="Zhou S."/>
            <person name="Raouche S."/>
            <person name="Rosso M.N."/>
        </authorList>
    </citation>
    <scope>NUCLEOTIDE SEQUENCE [LARGE SCALE GENOMIC DNA]</scope>
    <source>
        <strain evidence="3 4">BRFM 1820</strain>
    </source>
</reference>
<dbReference type="PANTHER" id="PTHR46535">
    <property type="entry name" value="NEDD4-BINDING PROTEIN 2"/>
    <property type="match status" value="1"/>
</dbReference>
<dbReference type="InterPro" id="IPR013899">
    <property type="entry name" value="DUF1771"/>
</dbReference>
<evidence type="ECO:0000259" key="2">
    <source>
        <dbReference type="PROSITE" id="PS50828"/>
    </source>
</evidence>
<dbReference type="STRING" id="139420.A0A371D6J9"/>
<gene>
    <name evidence="3" type="ORF">OH76DRAFT_1352813</name>
</gene>
<evidence type="ECO:0000313" key="3">
    <source>
        <dbReference type="EMBL" id="RDX48155.1"/>
    </source>
</evidence>
<feature type="region of interest" description="Disordered" evidence="1">
    <location>
        <begin position="369"/>
        <end position="462"/>
    </location>
</feature>
<dbReference type="SMART" id="SM01162">
    <property type="entry name" value="DUF1771"/>
    <property type="match status" value="1"/>
</dbReference>
<dbReference type="InterPro" id="IPR052772">
    <property type="entry name" value="Endo/PolyKinase_Domain-Protein"/>
</dbReference>
<dbReference type="PROSITE" id="PS50828">
    <property type="entry name" value="SMR"/>
    <property type="match status" value="1"/>
</dbReference>
<sequence length="617" mass="66835">MASQPSIQDTLQAEFSPPLDTSLIAAIVADYISGDDAQRDIELGQLREVLSNLAAEAEKEILDSDERSVSAFSQLHISPTSLADDTSSSYDFSITDNSGYASTSSATSDSSGQPPLSSPLGFLRAVFPHVSLDKLRDTLAAHGANIDDLDMEALVEEILTSEYVRELEERGLSESESMEMGYEPAWEVVEKKKKGVQKQKKPTKKGTTIKLVDVRQQHHARPAASNSRPGMPDPWTQLASVASHLATLIPSHSPSFFQSVFHSPQYPTPAHALRAALTEIARKTSNATDEVTEGEGPLLFSMFEVLTTSSIYADLNVEERDQLLEDALFALRATGGNPNTALDVVQLLVELDVDFSSKQYAWGVYHQKAPQSKTTTNLPSGPPPIPPPPNTARRTHTIPSPAKEKPSASPNAWQTVPIKPGPDGPHPLSGVIRAYNNPVFTSRKVKGSGNGQGKGGKGDVGELHASFRSHRTRTWELLEQRRAALREAGKAWQSGHSKNHGGEIAFYFAERARELQQQAQSQQLDSARDMVMRTRVTTPNADSIDLHGTVVKEAVAISREFVAANWKGKPLRIITGRGKHSTNGIGVLGPAVKNALAADGWRADTFDGGVTVRGLAR</sequence>
<feature type="region of interest" description="Disordered" evidence="1">
    <location>
        <begin position="216"/>
        <end position="236"/>
    </location>
</feature>
<dbReference type="PANTHER" id="PTHR46535:SF1">
    <property type="entry name" value="NEDD4-BINDING PROTEIN 2"/>
    <property type="match status" value="1"/>
</dbReference>
<dbReference type="Proteomes" id="UP000256964">
    <property type="component" value="Unassembled WGS sequence"/>
</dbReference>
<proteinExistence type="predicted"/>
<feature type="compositionally biased region" description="Pro residues" evidence="1">
    <location>
        <begin position="380"/>
        <end position="390"/>
    </location>
</feature>
<name>A0A371D6J9_9APHY</name>
<dbReference type="GO" id="GO:0005634">
    <property type="term" value="C:nucleus"/>
    <property type="evidence" value="ECO:0007669"/>
    <property type="project" value="TreeGrafter"/>
</dbReference>
<accession>A0A371D6J9</accession>
<dbReference type="EMBL" id="KZ857413">
    <property type="protein sequence ID" value="RDX48155.1"/>
    <property type="molecule type" value="Genomic_DNA"/>
</dbReference>
<dbReference type="InterPro" id="IPR002625">
    <property type="entry name" value="Smr_dom"/>
</dbReference>
<dbReference type="InterPro" id="IPR036063">
    <property type="entry name" value="Smr_dom_sf"/>
</dbReference>